<feature type="compositionally biased region" description="Pro residues" evidence="1">
    <location>
        <begin position="60"/>
        <end position="79"/>
    </location>
</feature>
<sequence length="123" mass="13549">MRRYCKYLTSKDIFILSFILLSPTIDCSLLIAVPQADIVPQLVNNSTEHIENINDLSPLTTPPIEQPNGSPPLTTPPDEYPGLTPVVPKYKNSLAKTLHRRNDERWLSNQSTSGASGGSNSCK</sequence>
<evidence type="ECO:0000313" key="4">
    <source>
        <dbReference type="Proteomes" id="UP000828390"/>
    </source>
</evidence>
<evidence type="ECO:0000256" key="2">
    <source>
        <dbReference type="SAM" id="Phobius"/>
    </source>
</evidence>
<accession>A0A9D4JNY6</accession>
<keyword evidence="2" id="KW-0812">Transmembrane</keyword>
<proteinExistence type="predicted"/>
<name>A0A9D4JNY6_DREPO</name>
<evidence type="ECO:0000256" key="1">
    <source>
        <dbReference type="SAM" id="MobiDB-lite"/>
    </source>
</evidence>
<reference evidence="3" key="1">
    <citation type="journal article" date="2019" name="bioRxiv">
        <title>The Genome of the Zebra Mussel, Dreissena polymorpha: A Resource for Invasive Species Research.</title>
        <authorList>
            <person name="McCartney M.A."/>
            <person name="Auch B."/>
            <person name="Kono T."/>
            <person name="Mallez S."/>
            <person name="Zhang Y."/>
            <person name="Obille A."/>
            <person name="Becker A."/>
            <person name="Abrahante J.E."/>
            <person name="Garbe J."/>
            <person name="Badalamenti J.P."/>
            <person name="Herman A."/>
            <person name="Mangelson H."/>
            <person name="Liachko I."/>
            <person name="Sullivan S."/>
            <person name="Sone E.D."/>
            <person name="Koren S."/>
            <person name="Silverstein K.A.T."/>
            <person name="Beckman K.B."/>
            <person name="Gohl D.M."/>
        </authorList>
    </citation>
    <scope>NUCLEOTIDE SEQUENCE</scope>
    <source>
        <strain evidence="3">Duluth1</strain>
        <tissue evidence="3">Whole animal</tissue>
    </source>
</reference>
<dbReference type="Proteomes" id="UP000828390">
    <property type="component" value="Unassembled WGS sequence"/>
</dbReference>
<dbReference type="EMBL" id="JAIWYP010000006">
    <property type="protein sequence ID" value="KAH3814507.1"/>
    <property type="molecule type" value="Genomic_DNA"/>
</dbReference>
<feature type="region of interest" description="Disordered" evidence="1">
    <location>
        <begin position="53"/>
        <end position="86"/>
    </location>
</feature>
<feature type="compositionally biased region" description="Polar residues" evidence="1">
    <location>
        <begin position="107"/>
        <end position="123"/>
    </location>
</feature>
<keyword evidence="2" id="KW-0472">Membrane</keyword>
<gene>
    <name evidence="3" type="ORF">DPMN_143009</name>
</gene>
<evidence type="ECO:0000313" key="3">
    <source>
        <dbReference type="EMBL" id="KAH3814507.1"/>
    </source>
</evidence>
<comment type="caution">
    <text evidence="3">The sequence shown here is derived from an EMBL/GenBank/DDBJ whole genome shotgun (WGS) entry which is preliminary data.</text>
</comment>
<feature type="transmembrane region" description="Helical" evidence="2">
    <location>
        <begin position="12"/>
        <end position="33"/>
    </location>
</feature>
<organism evidence="3 4">
    <name type="scientific">Dreissena polymorpha</name>
    <name type="common">Zebra mussel</name>
    <name type="synonym">Mytilus polymorpha</name>
    <dbReference type="NCBI Taxonomy" id="45954"/>
    <lineage>
        <taxon>Eukaryota</taxon>
        <taxon>Metazoa</taxon>
        <taxon>Spiralia</taxon>
        <taxon>Lophotrochozoa</taxon>
        <taxon>Mollusca</taxon>
        <taxon>Bivalvia</taxon>
        <taxon>Autobranchia</taxon>
        <taxon>Heteroconchia</taxon>
        <taxon>Euheterodonta</taxon>
        <taxon>Imparidentia</taxon>
        <taxon>Neoheterodontei</taxon>
        <taxon>Myida</taxon>
        <taxon>Dreissenoidea</taxon>
        <taxon>Dreissenidae</taxon>
        <taxon>Dreissena</taxon>
    </lineage>
</organism>
<protein>
    <submittedName>
        <fullName evidence="3">Uncharacterized protein</fullName>
    </submittedName>
</protein>
<dbReference type="AlphaFoldDB" id="A0A9D4JNY6"/>
<feature type="region of interest" description="Disordered" evidence="1">
    <location>
        <begin position="99"/>
        <end position="123"/>
    </location>
</feature>
<reference evidence="3" key="2">
    <citation type="submission" date="2020-11" db="EMBL/GenBank/DDBJ databases">
        <authorList>
            <person name="McCartney M.A."/>
            <person name="Auch B."/>
            <person name="Kono T."/>
            <person name="Mallez S."/>
            <person name="Becker A."/>
            <person name="Gohl D.M."/>
            <person name="Silverstein K.A.T."/>
            <person name="Koren S."/>
            <person name="Bechman K.B."/>
            <person name="Herman A."/>
            <person name="Abrahante J.E."/>
            <person name="Garbe J."/>
        </authorList>
    </citation>
    <scope>NUCLEOTIDE SEQUENCE</scope>
    <source>
        <strain evidence="3">Duluth1</strain>
        <tissue evidence="3">Whole animal</tissue>
    </source>
</reference>
<keyword evidence="4" id="KW-1185">Reference proteome</keyword>
<keyword evidence="2" id="KW-1133">Transmembrane helix</keyword>